<keyword evidence="2" id="KW-0479">Metal-binding</keyword>
<proteinExistence type="inferred from homology"/>
<dbReference type="PANTHER" id="PTHR10458">
    <property type="entry name" value="PEPTIDE DEFORMYLASE"/>
    <property type="match status" value="1"/>
</dbReference>
<dbReference type="NCBIfam" id="NF001159">
    <property type="entry name" value="PRK00150.1-3"/>
    <property type="match status" value="1"/>
</dbReference>
<dbReference type="InterPro" id="IPR036821">
    <property type="entry name" value="Peptide_deformylase_sf"/>
</dbReference>
<dbReference type="FunFam" id="3.90.45.10:FF:000003">
    <property type="entry name" value="Peptide deformylase"/>
    <property type="match status" value="1"/>
</dbReference>
<evidence type="ECO:0000256" key="4">
    <source>
        <dbReference type="ARBA" id="ARBA00022917"/>
    </source>
</evidence>
<reference evidence="6" key="1">
    <citation type="submission" date="2018-06" db="EMBL/GenBank/DDBJ databases">
        <authorList>
            <person name="Zhirakovskaya E."/>
        </authorList>
    </citation>
    <scope>NUCLEOTIDE SEQUENCE</scope>
</reference>
<comment type="similarity">
    <text evidence="1">Belongs to the polypeptide deformylase family.</text>
</comment>
<keyword evidence="3 6" id="KW-0378">Hydrolase</keyword>
<dbReference type="Pfam" id="PF01327">
    <property type="entry name" value="Pep_deformylase"/>
    <property type="match status" value="1"/>
</dbReference>
<dbReference type="SUPFAM" id="SSF56420">
    <property type="entry name" value="Peptide deformylase"/>
    <property type="match status" value="1"/>
</dbReference>
<keyword evidence="4" id="KW-0648">Protein biosynthesis</keyword>
<evidence type="ECO:0000256" key="5">
    <source>
        <dbReference type="ARBA" id="ARBA00023004"/>
    </source>
</evidence>
<dbReference type="InterPro" id="IPR023635">
    <property type="entry name" value="Peptide_deformylase"/>
</dbReference>
<dbReference type="AlphaFoldDB" id="A0A3B1BSF6"/>
<dbReference type="EMBL" id="UOFZ01000175">
    <property type="protein sequence ID" value="VAX14418.1"/>
    <property type="molecule type" value="Genomic_DNA"/>
</dbReference>
<dbReference type="HAMAP" id="MF_00163">
    <property type="entry name" value="Pep_deformylase"/>
    <property type="match status" value="1"/>
</dbReference>
<dbReference type="EC" id="3.5.1.88" evidence="6"/>
<name>A0A3B1BSF6_9ZZZZ</name>
<dbReference type="PRINTS" id="PR01576">
    <property type="entry name" value="PDEFORMYLASE"/>
</dbReference>
<evidence type="ECO:0000313" key="6">
    <source>
        <dbReference type="EMBL" id="VAX14418.1"/>
    </source>
</evidence>
<organism evidence="6">
    <name type="scientific">hydrothermal vent metagenome</name>
    <dbReference type="NCBI Taxonomy" id="652676"/>
    <lineage>
        <taxon>unclassified sequences</taxon>
        <taxon>metagenomes</taxon>
        <taxon>ecological metagenomes</taxon>
    </lineage>
</organism>
<evidence type="ECO:0000256" key="1">
    <source>
        <dbReference type="ARBA" id="ARBA00010759"/>
    </source>
</evidence>
<dbReference type="GO" id="GO:0005739">
    <property type="term" value="C:mitochondrion"/>
    <property type="evidence" value="ECO:0007669"/>
    <property type="project" value="UniProtKB-ARBA"/>
</dbReference>
<dbReference type="GO" id="GO:0042586">
    <property type="term" value="F:peptide deformylase activity"/>
    <property type="evidence" value="ECO:0007669"/>
    <property type="project" value="UniProtKB-EC"/>
</dbReference>
<dbReference type="GO" id="GO:0006412">
    <property type="term" value="P:translation"/>
    <property type="evidence" value="ECO:0007669"/>
    <property type="project" value="UniProtKB-KW"/>
</dbReference>
<dbReference type="NCBIfam" id="TIGR00079">
    <property type="entry name" value="pept_deformyl"/>
    <property type="match status" value="1"/>
</dbReference>
<dbReference type="PIRSF" id="PIRSF004749">
    <property type="entry name" value="Pep_def"/>
    <property type="match status" value="1"/>
</dbReference>
<dbReference type="PANTHER" id="PTHR10458:SF20">
    <property type="entry name" value="PEPTIDE DEFORMYLASE 1"/>
    <property type="match status" value="1"/>
</dbReference>
<accession>A0A3B1BSF6</accession>
<evidence type="ECO:0000256" key="3">
    <source>
        <dbReference type="ARBA" id="ARBA00022801"/>
    </source>
</evidence>
<dbReference type="Gene3D" id="3.90.45.10">
    <property type="entry name" value="Peptide deformylase"/>
    <property type="match status" value="1"/>
</dbReference>
<keyword evidence="5" id="KW-0408">Iron</keyword>
<protein>
    <submittedName>
        <fullName evidence="6">Peptide deformylase</fullName>
        <ecNumber evidence="6">3.5.1.88</ecNumber>
    </submittedName>
</protein>
<sequence length="181" mass="20296">MALRDILKMGDPRLQQIAEPVIEFNSPALDALILDMFDTIAMLDGAGLAAPQIGVSLRLVIFAVENNPRYPEVEPVPRTVLINPQISILDDTLEQGWEGCLSLPGLRGLVPRYRTIRYSGYDQCGNFFEREACDFHARVVLHEVDHLDGILYPQRIQDLRNFGFESALFPESQAKTPENTG</sequence>
<evidence type="ECO:0000256" key="2">
    <source>
        <dbReference type="ARBA" id="ARBA00022723"/>
    </source>
</evidence>
<dbReference type="GO" id="GO:0046872">
    <property type="term" value="F:metal ion binding"/>
    <property type="evidence" value="ECO:0007669"/>
    <property type="project" value="UniProtKB-KW"/>
</dbReference>
<dbReference type="CDD" id="cd00487">
    <property type="entry name" value="Pep_deformylase"/>
    <property type="match status" value="1"/>
</dbReference>
<gene>
    <name evidence="6" type="ORF">MNBD_GAMMA24-2257</name>
</gene>